<accession>A0A396GZ46</accession>
<protein>
    <submittedName>
        <fullName evidence="2">Putative T-complex protein 1, beta subunit</fullName>
    </submittedName>
</protein>
<comment type="caution">
    <text evidence="2">The sequence shown here is derived from an EMBL/GenBank/DDBJ whole genome shotgun (WGS) entry which is preliminary data.</text>
</comment>
<reference evidence="2" key="1">
    <citation type="journal article" date="2018" name="Nat. Plants">
        <title>Whole-genome landscape of Medicago truncatula symbiotic genes.</title>
        <authorList>
            <person name="Pecrix Y."/>
            <person name="Gamas P."/>
            <person name="Carrere S."/>
        </authorList>
    </citation>
    <scope>NUCLEOTIDE SEQUENCE</scope>
    <source>
        <tissue evidence="2">Leaves</tissue>
    </source>
</reference>
<proteinExistence type="predicted"/>
<organism evidence="2">
    <name type="scientific">Medicago truncatula</name>
    <name type="common">Barrel medic</name>
    <name type="synonym">Medicago tribuloides</name>
    <dbReference type="NCBI Taxonomy" id="3880"/>
    <lineage>
        <taxon>Eukaryota</taxon>
        <taxon>Viridiplantae</taxon>
        <taxon>Streptophyta</taxon>
        <taxon>Embryophyta</taxon>
        <taxon>Tracheophyta</taxon>
        <taxon>Spermatophyta</taxon>
        <taxon>Magnoliopsida</taxon>
        <taxon>eudicotyledons</taxon>
        <taxon>Gunneridae</taxon>
        <taxon>Pentapetalae</taxon>
        <taxon>rosids</taxon>
        <taxon>fabids</taxon>
        <taxon>Fabales</taxon>
        <taxon>Fabaceae</taxon>
        <taxon>Papilionoideae</taxon>
        <taxon>50 kb inversion clade</taxon>
        <taxon>NPAAA clade</taxon>
        <taxon>Hologalegina</taxon>
        <taxon>IRL clade</taxon>
        <taxon>Trifolieae</taxon>
        <taxon>Medicago</taxon>
    </lineage>
</organism>
<dbReference type="Gene3D" id="3.50.7.10">
    <property type="entry name" value="GroEL"/>
    <property type="match status" value="1"/>
</dbReference>
<sequence>MGTGKVKIYGARVRVDSMSKVAEIEEAEKEKMKEKINKIIAHGIKSFVNRQLM</sequence>
<dbReference type="SUPFAM" id="SSF52029">
    <property type="entry name" value="GroEL apical domain-like"/>
    <property type="match status" value="1"/>
</dbReference>
<feature type="coiled-coil region" evidence="1">
    <location>
        <begin position="15"/>
        <end position="42"/>
    </location>
</feature>
<evidence type="ECO:0000256" key="1">
    <source>
        <dbReference type="SAM" id="Coils"/>
    </source>
</evidence>
<dbReference type="Proteomes" id="UP000265566">
    <property type="component" value="Chromosome 7"/>
</dbReference>
<dbReference type="Gramene" id="rna40888">
    <property type="protein sequence ID" value="RHN46406.1"/>
    <property type="gene ID" value="gene40888"/>
</dbReference>
<dbReference type="EMBL" id="PSQE01000007">
    <property type="protein sequence ID" value="RHN46406.1"/>
    <property type="molecule type" value="Genomic_DNA"/>
</dbReference>
<keyword evidence="1" id="KW-0175">Coiled coil</keyword>
<evidence type="ECO:0000313" key="2">
    <source>
        <dbReference type="EMBL" id="RHN46406.1"/>
    </source>
</evidence>
<gene>
    <name evidence="2" type="ORF">MtrunA17_Chr7g0241861</name>
</gene>
<dbReference type="InterPro" id="IPR027409">
    <property type="entry name" value="GroEL-like_apical_dom_sf"/>
</dbReference>
<dbReference type="AlphaFoldDB" id="A0A396GZ46"/>
<name>A0A396GZ46_MEDTR</name>